<evidence type="ECO:0000256" key="3">
    <source>
        <dbReference type="ARBA" id="ARBA00022729"/>
    </source>
</evidence>
<keyword evidence="4 9" id="KW-1133">Transmembrane helix</keyword>
<evidence type="ECO:0000313" key="11">
    <source>
        <dbReference type="EMBL" id="KAA0716059.1"/>
    </source>
</evidence>
<dbReference type="GO" id="GO:0009897">
    <property type="term" value="C:external side of plasma membrane"/>
    <property type="evidence" value="ECO:0007669"/>
    <property type="project" value="TreeGrafter"/>
</dbReference>
<proteinExistence type="predicted"/>
<sequence>MTDTITLLTFSLFLLLQNEYSHGDFNVSAPLDHTLNEDGSVNVICEHDENKDWEWDAKLKMNENEVVCEVSLENNMNSKCNWRREGDNKFKFTLKNLEARHKDKQFFCEISKVRPIPIITRKGKETKLFQGSNIPFPPPGTTCSCTTPASGLKSCPSQNSPGNTYELLMGIIIGLVLLLLYSAIITGVYIRLRVSKVESSDNLTYMPMKRKVKQHDANNTEYEDMRKVQKQGHNRDINFNC</sequence>
<evidence type="ECO:0000256" key="9">
    <source>
        <dbReference type="SAM" id="Phobius"/>
    </source>
</evidence>
<dbReference type="PANTHER" id="PTHR11494">
    <property type="entry name" value="CYTOTOXIC T-LYMPHOCYTE PROTEIN"/>
    <property type="match status" value="1"/>
</dbReference>
<dbReference type="AlphaFoldDB" id="A0A5A9P4M3"/>
<evidence type="ECO:0000256" key="10">
    <source>
        <dbReference type="SAM" id="SignalP"/>
    </source>
</evidence>
<evidence type="ECO:0000256" key="7">
    <source>
        <dbReference type="ARBA" id="ARBA00023180"/>
    </source>
</evidence>
<evidence type="ECO:0000313" key="12">
    <source>
        <dbReference type="Proteomes" id="UP000324632"/>
    </source>
</evidence>
<feature type="chain" id="PRO_5022790615" evidence="10">
    <location>
        <begin position="24"/>
        <end position="241"/>
    </location>
</feature>
<dbReference type="EMBL" id="SOYY01000010">
    <property type="protein sequence ID" value="KAA0716059.1"/>
    <property type="molecule type" value="Genomic_DNA"/>
</dbReference>
<keyword evidence="5 9" id="KW-0472">Membrane</keyword>
<comment type="subcellular location">
    <subcellularLocation>
        <location evidence="1">Membrane</location>
        <topology evidence="1">Single-pass type I membrane protein</topology>
    </subcellularLocation>
</comment>
<evidence type="ECO:0000256" key="5">
    <source>
        <dbReference type="ARBA" id="ARBA00023136"/>
    </source>
</evidence>
<protein>
    <submittedName>
        <fullName evidence="11">Uncharacterized protein</fullName>
    </submittedName>
</protein>
<evidence type="ECO:0000256" key="1">
    <source>
        <dbReference type="ARBA" id="ARBA00004479"/>
    </source>
</evidence>
<keyword evidence="12" id="KW-1185">Reference proteome</keyword>
<feature type="transmembrane region" description="Helical" evidence="9">
    <location>
        <begin position="167"/>
        <end position="190"/>
    </location>
</feature>
<dbReference type="Proteomes" id="UP000324632">
    <property type="component" value="Chromosome 10"/>
</dbReference>
<evidence type="ECO:0000256" key="8">
    <source>
        <dbReference type="ARBA" id="ARBA00023319"/>
    </source>
</evidence>
<feature type="signal peptide" evidence="10">
    <location>
        <begin position="1"/>
        <end position="23"/>
    </location>
</feature>
<gene>
    <name evidence="11" type="ORF">E1301_Tti012857</name>
</gene>
<evidence type="ECO:0000256" key="2">
    <source>
        <dbReference type="ARBA" id="ARBA00022692"/>
    </source>
</evidence>
<keyword evidence="8" id="KW-0393">Immunoglobulin domain</keyword>
<reference evidence="11 12" key="1">
    <citation type="journal article" date="2019" name="Mol. Ecol. Resour.">
        <title>Chromosome-level genome assembly of Triplophysa tibetana, a fish adapted to the harsh high-altitude environment of the Tibetan Plateau.</title>
        <authorList>
            <person name="Yang X."/>
            <person name="Liu H."/>
            <person name="Ma Z."/>
            <person name="Zou Y."/>
            <person name="Zou M."/>
            <person name="Mao Y."/>
            <person name="Li X."/>
            <person name="Wang H."/>
            <person name="Chen T."/>
            <person name="Wang W."/>
            <person name="Yang R."/>
        </authorList>
    </citation>
    <scope>NUCLEOTIDE SEQUENCE [LARGE SCALE GENOMIC DNA]</scope>
    <source>
        <strain evidence="11">TTIB1903HZAU</strain>
        <tissue evidence="11">Muscle</tissue>
    </source>
</reference>
<dbReference type="PANTHER" id="PTHR11494:SF8">
    <property type="entry name" value="CYTOTOXIC T-LYMPHOCYTE PROTEIN 4"/>
    <property type="match status" value="1"/>
</dbReference>
<dbReference type="GO" id="GO:0042129">
    <property type="term" value="P:regulation of T cell proliferation"/>
    <property type="evidence" value="ECO:0007669"/>
    <property type="project" value="InterPro"/>
</dbReference>
<dbReference type="InterPro" id="IPR040216">
    <property type="entry name" value="CTLA4/CD28"/>
</dbReference>
<dbReference type="GO" id="GO:0050852">
    <property type="term" value="P:T cell receptor signaling pathway"/>
    <property type="evidence" value="ECO:0007669"/>
    <property type="project" value="TreeGrafter"/>
</dbReference>
<keyword evidence="7" id="KW-0325">Glycoprotein</keyword>
<comment type="caution">
    <text evidence="11">The sequence shown here is derived from an EMBL/GenBank/DDBJ whole genome shotgun (WGS) entry which is preliminary data.</text>
</comment>
<accession>A0A5A9P4M3</accession>
<dbReference type="InterPro" id="IPR013783">
    <property type="entry name" value="Ig-like_fold"/>
</dbReference>
<evidence type="ECO:0000256" key="6">
    <source>
        <dbReference type="ARBA" id="ARBA00023157"/>
    </source>
</evidence>
<keyword evidence="2 9" id="KW-0812">Transmembrane</keyword>
<name>A0A5A9P4M3_9TELE</name>
<dbReference type="Gene3D" id="2.60.40.10">
    <property type="entry name" value="Immunoglobulins"/>
    <property type="match status" value="1"/>
</dbReference>
<keyword evidence="6" id="KW-1015">Disulfide bond</keyword>
<evidence type="ECO:0000256" key="4">
    <source>
        <dbReference type="ARBA" id="ARBA00022989"/>
    </source>
</evidence>
<keyword evidence="3 10" id="KW-0732">Signal</keyword>
<organism evidence="11 12">
    <name type="scientific">Triplophysa tibetana</name>
    <dbReference type="NCBI Taxonomy" id="1572043"/>
    <lineage>
        <taxon>Eukaryota</taxon>
        <taxon>Metazoa</taxon>
        <taxon>Chordata</taxon>
        <taxon>Craniata</taxon>
        <taxon>Vertebrata</taxon>
        <taxon>Euteleostomi</taxon>
        <taxon>Actinopterygii</taxon>
        <taxon>Neopterygii</taxon>
        <taxon>Teleostei</taxon>
        <taxon>Ostariophysi</taxon>
        <taxon>Cypriniformes</taxon>
        <taxon>Nemacheilidae</taxon>
        <taxon>Triplophysa</taxon>
    </lineage>
</organism>